<comment type="similarity">
    <text evidence="1">Belongs to the peptidase M16 family.</text>
</comment>
<evidence type="ECO:0000313" key="6">
    <source>
        <dbReference type="Proteomes" id="UP001162891"/>
    </source>
</evidence>
<feature type="domain" description="Peptidase M16 N-terminal" evidence="3">
    <location>
        <begin position="46"/>
        <end position="157"/>
    </location>
</feature>
<evidence type="ECO:0000259" key="3">
    <source>
        <dbReference type="Pfam" id="PF00675"/>
    </source>
</evidence>
<keyword evidence="6" id="KW-1185">Reference proteome</keyword>
<gene>
    <name evidence="5" type="ORF">AMOR_57010</name>
</gene>
<dbReference type="Proteomes" id="UP001162891">
    <property type="component" value="Chromosome"/>
</dbReference>
<evidence type="ECO:0000256" key="2">
    <source>
        <dbReference type="SAM" id="MobiDB-lite"/>
    </source>
</evidence>
<dbReference type="PANTHER" id="PTHR11851">
    <property type="entry name" value="METALLOPROTEASE"/>
    <property type="match status" value="1"/>
</dbReference>
<reference evidence="6" key="1">
    <citation type="journal article" date="2022" name="Int. J. Syst. Evol. Microbiol.">
        <title>Anaeromyxobacter oryzae sp. nov., Anaeromyxobacter diazotrophicus sp. nov. and Anaeromyxobacter paludicola sp. nov., isolated from paddy soils.</title>
        <authorList>
            <person name="Itoh H."/>
            <person name="Xu Z."/>
            <person name="Mise K."/>
            <person name="Masuda Y."/>
            <person name="Ushijima N."/>
            <person name="Hayakawa C."/>
            <person name="Shiratori Y."/>
            <person name="Senoo K."/>
        </authorList>
    </citation>
    <scope>NUCLEOTIDE SEQUENCE [LARGE SCALE GENOMIC DNA]</scope>
    <source>
        <strain evidence="6">Red232</strain>
    </source>
</reference>
<feature type="region of interest" description="Disordered" evidence="2">
    <location>
        <begin position="237"/>
        <end position="256"/>
    </location>
</feature>
<dbReference type="InterPro" id="IPR007863">
    <property type="entry name" value="Peptidase_M16_C"/>
</dbReference>
<dbReference type="InterPro" id="IPR050361">
    <property type="entry name" value="MPP/UQCRC_Complex"/>
</dbReference>
<evidence type="ECO:0000313" key="5">
    <source>
        <dbReference type="EMBL" id="BDG06705.1"/>
    </source>
</evidence>
<proteinExistence type="inferred from homology"/>
<name>A0ABM7X4H1_9BACT</name>
<dbReference type="Gene3D" id="3.30.830.10">
    <property type="entry name" value="Metalloenzyme, LuxS/M16 peptidase-like"/>
    <property type="match status" value="2"/>
</dbReference>
<dbReference type="RefSeq" id="WP_404800928.1">
    <property type="nucleotide sequence ID" value="NZ_AP025591.1"/>
</dbReference>
<dbReference type="EMBL" id="AP025591">
    <property type="protein sequence ID" value="BDG06705.1"/>
    <property type="molecule type" value="Genomic_DNA"/>
</dbReference>
<evidence type="ECO:0000259" key="4">
    <source>
        <dbReference type="Pfam" id="PF05193"/>
    </source>
</evidence>
<feature type="domain" description="Peptidase M16 C-terminal" evidence="4">
    <location>
        <begin position="191"/>
        <end position="369"/>
    </location>
</feature>
<dbReference type="Pfam" id="PF00675">
    <property type="entry name" value="Peptidase_M16"/>
    <property type="match status" value="1"/>
</dbReference>
<dbReference type="InterPro" id="IPR011249">
    <property type="entry name" value="Metalloenz_LuxS/M16"/>
</dbReference>
<dbReference type="PANTHER" id="PTHR11851:SF49">
    <property type="entry name" value="MITOCHONDRIAL-PROCESSING PEPTIDASE SUBUNIT ALPHA"/>
    <property type="match status" value="1"/>
</dbReference>
<evidence type="ECO:0000256" key="1">
    <source>
        <dbReference type="ARBA" id="ARBA00007261"/>
    </source>
</evidence>
<organism evidence="5 6">
    <name type="scientific">Anaeromyxobacter oryzae</name>
    <dbReference type="NCBI Taxonomy" id="2918170"/>
    <lineage>
        <taxon>Bacteria</taxon>
        <taxon>Pseudomonadati</taxon>
        <taxon>Myxococcota</taxon>
        <taxon>Myxococcia</taxon>
        <taxon>Myxococcales</taxon>
        <taxon>Cystobacterineae</taxon>
        <taxon>Anaeromyxobacteraceae</taxon>
        <taxon>Anaeromyxobacter</taxon>
    </lineage>
</organism>
<dbReference type="InterPro" id="IPR011765">
    <property type="entry name" value="Pept_M16_N"/>
</dbReference>
<protein>
    <submittedName>
        <fullName evidence="5">Peptidase M16</fullName>
    </submittedName>
</protein>
<sequence>MDGVAWRGYLRDVPPRPTPSVLELADVRAHTLPNGLRVRVLPDRSVPTVSYYTFFQVGSRNERLGTTGISHLFEHMMFNGAAKYGPKEFDRVLESRGGHSNAYTSNDVTAYYEDFAADALPTVVDLESDRMRSLRLTSDSLEQEREVVKEERRLRTENSIFGLMEEQLEALVFLAHPYRWPVIGWMEDIQRITRDDCEAFFRTYYAPNNAAVYVVGDVESDETIALVERLYGDVAAGPRPAPVPQGEPPQRGERRATVRYPAQAPALLAGWRGPAARSPDSAALDVLQVCLAVGESSRLRRRMVQELELAVSVSISWGWRIDPGVFLAFAELSPGVTVPKAEAVLWEEVARAAEKGVTAAEVKRAQALLRSSVLHELATHHGVAHALGQAEALLGDWREAGRALEHYAAVSPRDVRRVAAEYLDPTRRCVVVLEPEVIR</sequence>
<dbReference type="SUPFAM" id="SSF63411">
    <property type="entry name" value="LuxS/MPP-like metallohydrolase"/>
    <property type="match status" value="2"/>
</dbReference>
<accession>A0ABM7X4H1</accession>
<dbReference type="Pfam" id="PF05193">
    <property type="entry name" value="Peptidase_M16_C"/>
    <property type="match status" value="1"/>
</dbReference>